<organism evidence="2 3">
    <name type="scientific">Anaerotruncus massiliensis</name>
    <name type="common">ex Liu et al. 2021</name>
    <dbReference type="NCBI Taxonomy" id="2321404"/>
    <lineage>
        <taxon>Bacteria</taxon>
        <taxon>Bacillati</taxon>
        <taxon>Bacillota</taxon>
        <taxon>Clostridia</taxon>
        <taxon>Eubacteriales</taxon>
        <taxon>Oscillospiraceae</taxon>
        <taxon>Anaerotruncus</taxon>
    </lineage>
</organism>
<feature type="compositionally biased region" description="Basic and acidic residues" evidence="1">
    <location>
        <begin position="160"/>
        <end position="174"/>
    </location>
</feature>
<dbReference type="AlphaFoldDB" id="A0A498CPP3"/>
<evidence type="ECO:0000313" key="2">
    <source>
        <dbReference type="EMBL" id="RLL14487.1"/>
    </source>
</evidence>
<protein>
    <submittedName>
        <fullName evidence="2">Uncharacterized protein</fullName>
    </submittedName>
</protein>
<sequence>MVSGNLGAVSPTSVWVFVDSTEDHDLNGRLASPAFGITTFSGVLALITRMEQFYNEKRFPQSSMQIRSFHKKKRGKTAEEKPSVPAAEQRGDLEEMLARIGMEEPGKRATFVISVLFRQNATWQGTVRWLNRDQTQRFRSTLELISLMEDALSRGGASDEPGRWRESADKTENG</sequence>
<evidence type="ECO:0000313" key="3">
    <source>
        <dbReference type="Proteomes" id="UP000276301"/>
    </source>
</evidence>
<accession>A0A498CPP3</accession>
<feature type="region of interest" description="Disordered" evidence="1">
    <location>
        <begin position="65"/>
        <end position="88"/>
    </location>
</feature>
<dbReference type="EMBL" id="RCHT01000001">
    <property type="protein sequence ID" value="RLL14487.1"/>
    <property type="molecule type" value="Genomic_DNA"/>
</dbReference>
<evidence type="ECO:0000256" key="1">
    <source>
        <dbReference type="SAM" id="MobiDB-lite"/>
    </source>
</evidence>
<proteinExistence type="predicted"/>
<gene>
    <name evidence="2" type="ORF">D4A47_00440</name>
</gene>
<keyword evidence="3" id="KW-1185">Reference proteome</keyword>
<dbReference type="Proteomes" id="UP000276301">
    <property type="component" value="Unassembled WGS sequence"/>
</dbReference>
<reference evidence="2 3" key="1">
    <citation type="submission" date="2018-10" db="EMBL/GenBank/DDBJ databases">
        <title>Anaerotruncus faecis sp. nov., isolated from human feces.</title>
        <authorList>
            <person name="Wang Y.-J."/>
        </authorList>
    </citation>
    <scope>NUCLEOTIDE SEQUENCE [LARGE SCALE GENOMIC DNA]</scope>
    <source>
        <strain evidence="2 3">22A2-44</strain>
    </source>
</reference>
<comment type="caution">
    <text evidence="2">The sequence shown here is derived from an EMBL/GenBank/DDBJ whole genome shotgun (WGS) entry which is preliminary data.</text>
</comment>
<name>A0A498CPP3_9FIRM</name>
<dbReference type="RefSeq" id="WP_121585595.1">
    <property type="nucleotide sequence ID" value="NZ_RCHT01000001.1"/>
</dbReference>
<feature type="region of interest" description="Disordered" evidence="1">
    <location>
        <begin position="151"/>
        <end position="174"/>
    </location>
</feature>